<feature type="compositionally biased region" description="Basic and acidic residues" evidence="2">
    <location>
        <begin position="591"/>
        <end position="620"/>
    </location>
</feature>
<feature type="region of interest" description="Disordered" evidence="2">
    <location>
        <begin position="78"/>
        <end position="97"/>
    </location>
</feature>
<evidence type="ECO:0000256" key="2">
    <source>
        <dbReference type="SAM" id="MobiDB-lite"/>
    </source>
</evidence>
<feature type="region of interest" description="Disordered" evidence="2">
    <location>
        <begin position="666"/>
        <end position="731"/>
    </location>
</feature>
<feature type="compositionally biased region" description="Basic and acidic residues" evidence="2">
    <location>
        <begin position="78"/>
        <end position="90"/>
    </location>
</feature>
<sequence>MAHSTSTAATFYKDDEETRRMIGSMELGLGLGLGVGMGLSEEEAVMVEQVKEDPELTGETQMMNETQFIFEFPGQEEENTHNTTVEHETHSPSSEYLLPIPFSSSLSSFHPDSSPLQSSPYNTTSVLQDHTHRLASTSSVVTTTAVSAACIPPLRTGSPTTEAMRSMMSVFRVDPFASYDIDAGSRRKRRKRGSTYAMLSDPEQTSREEPLMFTFQIDGMQDNDYDNFNHLDSTSVMLDGVGGSLSIPSSPSMNMLSSYSSTLPNYNTFLHSESDDLSNMVLHTSGETISTTTVTTTGGGSGTTTFGSLYTSYSPSPRHHHYSHSFHNNNINMIGTNMQRHSYLHHSSGGSSSNPSLNTVSNPNLSSTNYMLQNMQHNVGFNLDIGTLGMSMNTMPVDVSMNTTTASFHNPVPGTNPPVQIPIPGVSPLSATSVPMNLGLPDTDANIDSSTSNNNNTVSSMDHPLSVASISDFGGGIMVAHHFSEEEEHEENNSWHSSQSHRSYHPSHHHHHHSPSQQQQQRYQRHYRNHQSTSRHNTTSSQSQNQGFGNRLADKGEKQLRFPLDLSLTKLGRIHGDITPQSISIPESGQEENKSQVDHSQGHDEEHQSGEDKGNHRDEPQETPELDQNQIIEYDNIQVENVRGINSGLEFENLDLTLKTEINQLEYPSPLSEDNEEENEYEKDRRDGRQNEIDSDQVLKVGFESGSKGRGEEKLETRKRKREHETLENGHSLKIPALSSCSYSPKAASTDGVDKFQRIRHAACGCADDTVISSPAPSVATQTHSTTNSTDSITQSSFDFNSFPLSSRFDVDYVDNDLVVDDHDHHERDEKSDIQTHEIPKRETLITSRPASGPSSTWTGSGGGLVFLPAAASPEHGDGHGDDEDQNKGENDGDIGFWNRDVGSPSLELELEFEPGSRPGMEACSGPHPGLMFPQCDQWSLNHDNDGDATASKFISSPQKSSSAVSSSSSVETSNQIQLPKLHYSNNQFQGSGTHTLNYYNPDDHYNLPVRFFPITHKSEYSVFWIIYFPDERYFNEHQLLLDLRFKFWGFENAHICPIPTCSKTFAVRSNARRHLRIHGSKIGSSTDYNADDGSDCSPPGASFSPSKLDRGRERSLSPFTSTSLSRQNSDSQRHQISLQYNREKEHPYKYPCTPPHSYLESRQSSHQFLRSEDGRPLSPSPEQERSIGMDESKSNICLYDYYVKENSYGVENEYFVPGTSEGTNQSSTLSHITAISPQLIFSQQNFIASTTSTSDTRPSSTSSMTSNSTSSSDSSMHTPNSFISEDPTVSINPSVPFKHSEPFETRINAHIPRSISNGAEMRDVNPPSSSLPSGALISMPIPQARFGSSSLRKVTKFQVRNYYLSLVLVFTGPRLYGQTISDRASIRIPPINPAE</sequence>
<name>A0AAV5AMC5_9AGAM</name>
<feature type="region of interest" description="Disordered" evidence="2">
    <location>
        <begin position="577"/>
        <end position="631"/>
    </location>
</feature>
<dbReference type="GO" id="GO:0008270">
    <property type="term" value="F:zinc ion binding"/>
    <property type="evidence" value="ECO:0007669"/>
    <property type="project" value="UniProtKB-KW"/>
</dbReference>
<feature type="region of interest" description="Disordered" evidence="2">
    <location>
        <begin position="485"/>
        <end position="550"/>
    </location>
</feature>
<feature type="region of interest" description="Disordered" evidence="2">
    <location>
        <begin position="1082"/>
        <end position="1190"/>
    </location>
</feature>
<dbReference type="EMBL" id="BPWL01000010">
    <property type="protein sequence ID" value="GJJ14932.1"/>
    <property type="molecule type" value="Genomic_DNA"/>
</dbReference>
<feature type="compositionally biased region" description="Basic and acidic residues" evidence="2">
    <location>
        <begin position="875"/>
        <end position="891"/>
    </location>
</feature>
<evidence type="ECO:0000259" key="3">
    <source>
        <dbReference type="PROSITE" id="PS50157"/>
    </source>
</evidence>
<dbReference type="PROSITE" id="PS00028">
    <property type="entry name" value="ZINC_FINGER_C2H2_1"/>
    <property type="match status" value="1"/>
</dbReference>
<feature type="compositionally biased region" description="Basic and acidic residues" evidence="2">
    <location>
        <begin position="822"/>
        <end position="844"/>
    </location>
</feature>
<proteinExistence type="predicted"/>
<feature type="domain" description="C2H2-type" evidence="3">
    <location>
        <begin position="1055"/>
        <end position="1079"/>
    </location>
</feature>
<keyword evidence="1" id="KW-0863">Zinc-finger</keyword>
<feature type="region of interest" description="Disordered" evidence="2">
    <location>
        <begin position="822"/>
        <end position="901"/>
    </location>
</feature>
<keyword evidence="5" id="KW-1185">Reference proteome</keyword>
<feature type="compositionally biased region" description="Polar residues" evidence="2">
    <location>
        <begin position="534"/>
        <end position="548"/>
    </location>
</feature>
<feature type="compositionally biased region" description="Basic and acidic residues" evidence="2">
    <location>
        <begin position="682"/>
        <end position="692"/>
    </location>
</feature>
<feature type="compositionally biased region" description="Polar residues" evidence="2">
    <location>
        <begin position="1118"/>
        <end position="1141"/>
    </location>
</feature>
<feature type="compositionally biased region" description="Basic residues" evidence="2">
    <location>
        <begin position="502"/>
        <end position="514"/>
    </location>
</feature>
<evidence type="ECO:0000256" key="1">
    <source>
        <dbReference type="PROSITE-ProRule" id="PRU00042"/>
    </source>
</evidence>
<feature type="compositionally biased region" description="Basic and acidic residues" evidence="2">
    <location>
        <begin position="707"/>
        <end position="716"/>
    </location>
</feature>
<feature type="region of interest" description="Disordered" evidence="2">
    <location>
        <begin position="950"/>
        <end position="971"/>
    </location>
</feature>
<keyword evidence="1" id="KW-0862">Zinc</keyword>
<accession>A0AAV5AMC5</accession>
<evidence type="ECO:0000313" key="5">
    <source>
        <dbReference type="Proteomes" id="UP001050691"/>
    </source>
</evidence>
<feature type="region of interest" description="Disordered" evidence="2">
    <location>
        <begin position="1251"/>
        <end position="1289"/>
    </location>
</feature>
<organism evidence="4 5">
    <name type="scientific">Clathrus columnatus</name>
    <dbReference type="NCBI Taxonomy" id="1419009"/>
    <lineage>
        <taxon>Eukaryota</taxon>
        <taxon>Fungi</taxon>
        <taxon>Dikarya</taxon>
        <taxon>Basidiomycota</taxon>
        <taxon>Agaricomycotina</taxon>
        <taxon>Agaricomycetes</taxon>
        <taxon>Phallomycetidae</taxon>
        <taxon>Phallales</taxon>
        <taxon>Clathraceae</taxon>
        <taxon>Clathrus</taxon>
    </lineage>
</organism>
<dbReference type="PROSITE" id="PS50157">
    <property type="entry name" value="ZINC_FINGER_C2H2_2"/>
    <property type="match status" value="1"/>
</dbReference>
<keyword evidence="1" id="KW-0479">Metal-binding</keyword>
<dbReference type="Gene3D" id="3.30.160.60">
    <property type="entry name" value="Classic Zinc Finger"/>
    <property type="match status" value="1"/>
</dbReference>
<dbReference type="InterPro" id="IPR013087">
    <property type="entry name" value="Znf_C2H2_type"/>
</dbReference>
<comment type="caution">
    <text evidence="4">The sequence shown here is derived from an EMBL/GenBank/DDBJ whole genome shotgun (WGS) entry which is preliminary data.</text>
</comment>
<feature type="compositionally biased region" description="Low complexity" evidence="2">
    <location>
        <begin position="952"/>
        <end position="971"/>
    </location>
</feature>
<dbReference type="Proteomes" id="UP001050691">
    <property type="component" value="Unassembled WGS sequence"/>
</dbReference>
<protein>
    <recommendedName>
        <fullName evidence="3">C2H2-type domain-containing protein</fullName>
    </recommendedName>
</protein>
<gene>
    <name evidence="4" type="ORF">Clacol_009202</name>
</gene>
<evidence type="ECO:0000313" key="4">
    <source>
        <dbReference type="EMBL" id="GJJ14932.1"/>
    </source>
</evidence>
<reference evidence="4" key="1">
    <citation type="submission" date="2021-10" db="EMBL/GenBank/DDBJ databases">
        <title>De novo Genome Assembly of Clathrus columnatus (Basidiomycota, Fungi) Using Illumina and Nanopore Sequence Data.</title>
        <authorList>
            <person name="Ogiso-Tanaka E."/>
            <person name="Itagaki H."/>
            <person name="Hosoya T."/>
            <person name="Hosaka K."/>
        </authorList>
    </citation>
    <scope>NUCLEOTIDE SEQUENCE</scope>
    <source>
        <strain evidence="4">MO-923</strain>
    </source>
</reference>
<feature type="compositionally biased region" description="Low complexity" evidence="2">
    <location>
        <begin position="1251"/>
        <end position="1282"/>
    </location>
</feature>